<reference evidence="7 8" key="1">
    <citation type="submission" date="2018-11" db="EMBL/GenBank/DDBJ databases">
        <authorList>
            <person name="Li F."/>
        </authorList>
    </citation>
    <scope>NUCLEOTIDE SEQUENCE [LARGE SCALE GENOMIC DNA]</scope>
    <source>
        <strain evidence="7 8">YS17T</strain>
    </source>
</reference>
<feature type="signal peptide" evidence="6">
    <location>
        <begin position="1"/>
        <end position="24"/>
    </location>
</feature>
<dbReference type="RefSeq" id="WP_124236409.1">
    <property type="nucleotide sequence ID" value="NZ_JBHUFI010000005.1"/>
</dbReference>
<gene>
    <name evidence="7" type="ORF">EHW97_06770</name>
</gene>
<dbReference type="Gene3D" id="3.40.190.10">
    <property type="entry name" value="Periplasmic binding protein-like II"/>
    <property type="match status" value="2"/>
</dbReference>
<name>A0A3N6X3R7_9ACTN</name>
<dbReference type="GO" id="GO:0042597">
    <property type="term" value="C:periplasmic space"/>
    <property type="evidence" value="ECO:0007669"/>
    <property type="project" value="UniProtKB-SubCell"/>
</dbReference>
<dbReference type="GO" id="GO:1902358">
    <property type="term" value="P:sulfate transmembrane transport"/>
    <property type="evidence" value="ECO:0007669"/>
    <property type="project" value="InterPro"/>
</dbReference>
<dbReference type="GO" id="GO:0140104">
    <property type="term" value="F:molecular carrier activity"/>
    <property type="evidence" value="ECO:0007669"/>
    <property type="project" value="InterPro"/>
</dbReference>
<comment type="similarity">
    <text evidence="2">Belongs to the prokaryotic sulfate-binding protein family.</text>
</comment>
<dbReference type="SUPFAM" id="SSF53850">
    <property type="entry name" value="Periplasmic binding protein-like II"/>
    <property type="match status" value="1"/>
</dbReference>
<evidence type="ECO:0000313" key="8">
    <source>
        <dbReference type="Proteomes" id="UP000275225"/>
    </source>
</evidence>
<keyword evidence="4 6" id="KW-0732">Signal</keyword>
<keyword evidence="3" id="KW-0813">Transport</keyword>
<keyword evidence="5" id="KW-0574">Periplasm</keyword>
<comment type="subcellular location">
    <subcellularLocation>
        <location evidence="1">Periplasm</location>
    </subcellularLocation>
</comment>
<dbReference type="Pfam" id="PF13531">
    <property type="entry name" value="SBP_bac_11"/>
    <property type="match status" value="1"/>
</dbReference>
<proteinExistence type="inferred from homology"/>
<dbReference type="EMBL" id="RQJX01000007">
    <property type="protein sequence ID" value="RQN08308.1"/>
    <property type="molecule type" value="Genomic_DNA"/>
</dbReference>
<protein>
    <submittedName>
        <fullName evidence="7">Sulfate ABC transporter substrate-binding protein</fullName>
    </submittedName>
</protein>
<evidence type="ECO:0000256" key="5">
    <source>
        <dbReference type="ARBA" id="ARBA00022764"/>
    </source>
</evidence>
<dbReference type="InterPro" id="IPR006311">
    <property type="entry name" value="TAT_signal"/>
</dbReference>
<dbReference type="InterPro" id="IPR005669">
    <property type="entry name" value="Thiosulph/SO4-bd"/>
</dbReference>
<dbReference type="PANTHER" id="PTHR30368">
    <property type="entry name" value="SULFATE-BINDING PROTEIN"/>
    <property type="match status" value="1"/>
</dbReference>
<keyword evidence="8" id="KW-1185">Reference proteome</keyword>
<organism evidence="7 8">
    <name type="scientific">Aeromicrobium camelliae</name>
    <dbReference type="NCBI Taxonomy" id="1538144"/>
    <lineage>
        <taxon>Bacteria</taxon>
        <taxon>Bacillati</taxon>
        <taxon>Actinomycetota</taxon>
        <taxon>Actinomycetes</taxon>
        <taxon>Propionibacteriales</taxon>
        <taxon>Nocardioidaceae</taxon>
        <taxon>Aeromicrobium</taxon>
    </lineage>
</organism>
<evidence type="ECO:0000256" key="1">
    <source>
        <dbReference type="ARBA" id="ARBA00004418"/>
    </source>
</evidence>
<dbReference type="OrthoDB" id="9802127at2"/>
<dbReference type="PANTHER" id="PTHR30368:SF2">
    <property type="entry name" value="SULFATE-BINDING PROTEIN"/>
    <property type="match status" value="1"/>
</dbReference>
<evidence type="ECO:0000256" key="4">
    <source>
        <dbReference type="ARBA" id="ARBA00022729"/>
    </source>
</evidence>
<sequence>MTRWTRRRPLAAALALAAALTATAACAPSGAGSGDSDGPSLSLVGFAVPKAGNNAAQQAFAETPDGAGVTWQESYGASGDQSRAVASGLDADYVHFSVTPDVTRLVDAGLVDESWDDGPNKGIVTDSVVVLVVREGNPKNIQGWEDLAREDVGIVTPNPGSSGAARWNILGAWQHVIGKGGSEADAETFLAAVLANVKAFPGSGRDATQAFQSGTGDVLISYENEAILARQNGEPIEYVVPRDTLLIENPAAVLKDADPAAKAFLDFVLTPEGQEAYVAKGFRPLRTVDGVKLGEVEGAMDPANPFPEVETLFTIDDDLGGWEAVNSKFFDESDGIITRLQAAAGLQS</sequence>
<evidence type="ECO:0000313" key="7">
    <source>
        <dbReference type="EMBL" id="RQN08308.1"/>
    </source>
</evidence>
<comment type="caution">
    <text evidence="7">The sequence shown here is derived from an EMBL/GenBank/DDBJ whole genome shotgun (WGS) entry which is preliminary data.</text>
</comment>
<accession>A0A3N6X3R7</accession>
<dbReference type="NCBIfam" id="TIGR00971">
    <property type="entry name" value="3a0106s03"/>
    <property type="match status" value="1"/>
</dbReference>
<feature type="chain" id="PRO_5038597611" evidence="6">
    <location>
        <begin position="25"/>
        <end position="348"/>
    </location>
</feature>
<dbReference type="PROSITE" id="PS51318">
    <property type="entry name" value="TAT"/>
    <property type="match status" value="1"/>
</dbReference>
<evidence type="ECO:0000256" key="6">
    <source>
        <dbReference type="SAM" id="SignalP"/>
    </source>
</evidence>
<evidence type="ECO:0000256" key="3">
    <source>
        <dbReference type="ARBA" id="ARBA00022448"/>
    </source>
</evidence>
<dbReference type="AlphaFoldDB" id="A0A3N6X3R7"/>
<dbReference type="PROSITE" id="PS51257">
    <property type="entry name" value="PROKAR_LIPOPROTEIN"/>
    <property type="match status" value="1"/>
</dbReference>
<evidence type="ECO:0000256" key="2">
    <source>
        <dbReference type="ARBA" id="ARBA00006099"/>
    </source>
</evidence>
<dbReference type="Proteomes" id="UP000275225">
    <property type="component" value="Unassembled WGS sequence"/>
</dbReference>